<dbReference type="Pfam" id="PF00483">
    <property type="entry name" value="NTP_transferase"/>
    <property type="match status" value="1"/>
</dbReference>
<feature type="non-terminal residue" evidence="2">
    <location>
        <position position="114"/>
    </location>
</feature>
<dbReference type="Gene3D" id="3.90.550.10">
    <property type="entry name" value="Spore Coat Polysaccharide Biosynthesis Protein SpsA, Chain A"/>
    <property type="match status" value="1"/>
</dbReference>
<feature type="domain" description="Nucleotidyl transferase" evidence="1">
    <location>
        <begin position="6"/>
        <end position="112"/>
    </location>
</feature>
<dbReference type="AlphaFoldDB" id="X0SR75"/>
<reference evidence="2" key="1">
    <citation type="journal article" date="2014" name="Front. Microbiol.">
        <title>High frequency of phylogenetically diverse reductive dehalogenase-homologous genes in deep subseafloor sedimentary metagenomes.</title>
        <authorList>
            <person name="Kawai M."/>
            <person name="Futagami T."/>
            <person name="Toyoda A."/>
            <person name="Takaki Y."/>
            <person name="Nishi S."/>
            <person name="Hori S."/>
            <person name="Arai W."/>
            <person name="Tsubouchi T."/>
            <person name="Morono Y."/>
            <person name="Uchiyama I."/>
            <person name="Ito T."/>
            <person name="Fujiyama A."/>
            <person name="Inagaki F."/>
            <person name="Takami H."/>
        </authorList>
    </citation>
    <scope>NUCLEOTIDE SEQUENCE</scope>
    <source>
        <strain evidence="2">Expedition CK06-06</strain>
    </source>
</reference>
<name>X0SR75_9ZZZZ</name>
<dbReference type="PANTHER" id="PTHR22572">
    <property type="entry name" value="SUGAR-1-PHOSPHATE GUANYL TRANSFERASE"/>
    <property type="match status" value="1"/>
</dbReference>
<accession>X0SR75</accession>
<dbReference type="EMBL" id="BARS01003500">
    <property type="protein sequence ID" value="GAF83598.1"/>
    <property type="molecule type" value="Genomic_DNA"/>
</dbReference>
<evidence type="ECO:0000259" key="1">
    <source>
        <dbReference type="Pfam" id="PF00483"/>
    </source>
</evidence>
<evidence type="ECO:0000313" key="2">
    <source>
        <dbReference type="EMBL" id="GAF83598.1"/>
    </source>
</evidence>
<protein>
    <recommendedName>
        <fullName evidence="1">Nucleotidyl transferase domain-containing protein</fullName>
    </recommendedName>
</protein>
<dbReference type="InterPro" id="IPR029044">
    <property type="entry name" value="Nucleotide-diphossugar_trans"/>
</dbReference>
<dbReference type="InterPro" id="IPR050486">
    <property type="entry name" value="Mannose-1P_guanyltransferase"/>
</dbReference>
<gene>
    <name evidence="2" type="ORF">S01H1_06789</name>
</gene>
<dbReference type="InterPro" id="IPR005835">
    <property type="entry name" value="NTP_transferase_dom"/>
</dbReference>
<proteinExistence type="predicted"/>
<comment type="caution">
    <text evidence="2">The sequence shown here is derived from an EMBL/GenBank/DDBJ whole genome shotgun (WGS) entry which is preliminary data.</text>
</comment>
<dbReference type="SUPFAM" id="SSF53448">
    <property type="entry name" value="Nucleotide-diphospho-sugar transferases"/>
    <property type="match status" value="1"/>
</dbReference>
<sequence length="114" mass="13121">MSDCNKAVILAGGKGTRLYPITYETPKSLLPVNKKPIINYLVDLFLDQNINDIAVLINQGFKEDFHWWQKRHYPDKSILLVEEKEPLGTFGGLYLLKDWLGDSDFFMTNGDELK</sequence>
<organism evidence="2">
    <name type="scientific">marine sediment metagenome</name>
    <dbReference type="NCBI Taxonomy" id="412755"/>
    <lineage>
        <taxon>unclassified sequences</taxon>
        <taxon>metagenomes</taxon>
        <taxon>ecological metagenomes</taxon>
    </lineage>
</organism>